<dbReference type="Ensembl" id="ENSEAST00005020283.1">
    <property type="protein sequence ID" value="ENSEASP00005018692.1"/>
    <property type="gene ID" value="ENSEASG00005012885.1"/>
</dbReference>
<evidence type="ECO:0000313" key="1">
    <source>
        <dbReference type="Ensembl" id="ENSEASP00005018692.1"/>
    </source>
</evidence>
<dbReference type="AlphaFoldDB" id="A0A8C4M131"/>
<reference evidence="1" key="1">
    <citation type="submission" date="2023-03" db="UniProtKB">
        <authorList>
            <consortium name="Ensembl"/>
        </authorList>
    </citation>
    <scope>IDENTIFICATION</scope>
</reference>
<protein>
    <submittedName>
        <fullName evidence="1">Uncharacterized protein</fullName>
    </submittedName>
</protein>
<organism evidence="1">
    <name type="scientific">Equus asinus asinus</name>
    <dbReference type="NCBI Taxonomy" id="83772"/>
    <lineage>
        <taxon>Eukaryota</taxon>
        <taxon>Metazoa</taxon>
        <taxon>Chordata</taxon>
        <taxon>Craniata</taxon>
        <taxon>Vertebrata</taxon>
        <taxon>Euteleostomi</taxon>
        <taxon>Mammalia</taxon>
        <taxon>Eutheria</taxon>
        <taxon>Laurasiatheria</taxon>
        <taxon>Perissodactyla</taxon>
        <taxon>Equidae</taxon>
        <taxon>Equus</taxon>
    </lineage>
</organism>
<sequence length="65" mass="7663">MDFLNEPFPDVGMFEDFHTIDWLREKSQDTDRHRKHVLQCLASGWQSIHILAGHHKVMCQVFGII</sequence>
<accession>A0A8C4M131</accession>
<proteinExistence type="predicted"/>
<name>A0A8C4M131_EQUAS</name>